<keyword evidence="1" id="KW-0472">Membrane</keyword>
<proteinExistence type="predicted"/>
<feature type="transmembrane region" description="Helical" evidence="1">
    <location>
        <begin position="69"/>
        <end position="90"/>
    </location>
</feature>
<comment type="caution">
    <text evidence="2">The sequence shown here is derived from an EMBL/GenBank/DDBJ whole genome shotgun (WGS) entry which is preliminary data.</text>
</comment>
<keyword evidence="3" id="KW-1185">Reference proteome</keyword>
<keyword evidence="1" id="KW-0812">Transmembrane</keyword>
<evidence type="ECO:0000256" key="1">
    <source>
        <dbReference type="SAM" id="Phobius"/>
    </source>
</evidence>
<reference evidence="2 3" key="1">
    <citation type="submission" date="2024-10" db="EMBL/GenBank/DDBJ databases">
        <title>The Natural Products Discovery Center: Release of the First 8490 Sequenced Strains for Exploring Actinobacteria Biosynthetic Diversity.</title>
        <authorList>
            <person name="Kalkreuter E."/>
            <person name="Kautsar S.A."/>
            <person name="Yang D."/>
            <person name="Bader C.D."/>
            <person name="Teijaro C.N."/>
            <person name="Fluegel L."/>
            <person name="Davis C.M."/>
            <person name="Simpson J.R."/>
            <person name="Lauterbach L."/>
            <person name="Steele A.D."/>
            <person name="Gui C."/>
            <person name="Meng S."/>
            <person name="Li G."/>
            <person name="Viehrig K."/>
            <person name="Ye F."/>
            <person name="Su P."/>
            <person name="Kiefer A.F."/>
            <person name="Nichols A."/>
            <person name="Cepeda A.J."/>
            <person name="Yan W."/>
            <person name="Fan B."/>
            <person name="Jiang Y."/>
            <person name="Adhikari A."/>
            <person name="Zheng C.-J."/>
            <person name="Schuster L."/>
            <person name="Cowan T.M."/>
            <person name="Smanski M.J."/>
            <person name="Chevrette M.G."/>
            <person name="De Carvalho L.P.S."/>
            <person name="Shen B."/>
        </authorList>
    </citation>
    <scope>NUCLEOTIDE SEQUENCE [LARGE SCALE GENOMIC DNA]</scope>
    <source>
        <strain evidence="2 3">NPDC049503</strain>
    </source>
</reference>
<sequence length="125" mass="12314">MSQQRALRASLRVDGVGTGIFGVSVLVGGQGLAGAIGVPGSWIVPVGAAMLGGAVLLLVFSGHPVLPSIAATVNAAAGIAMVGLTVSGILPLTGLGVAFMLAGAVWVASFAVLVLVLLRRTESVR</sequence>
<organism evidence="2 3">
    <name type="scientific">Nonomuraea indica</name>
    <dbReference type="NCBI Taxonomy" id="1581193"/>
    <lineage>
        <taxon>Bacteria</taxon>
        <taxon>Bacillati</taxon>
        <taxon>Actinomycetota</taxon>
        <taxon>Actinomycetes</taxon>
        <taxon>Streptosporangiales</taxon>
        <taxon>Streptosporangiaceae</taxon>
        <taxon>Nonomuraea</taxon>
    </lineage>
</organism>
<keyword evidence="1" id="KW-1133">Transmembrane helix</keyword>
<accession>A0ABW8AF67</accession>
<name>A0ABW8AF67_9ACTN</name>
<feature type="transmembrane region" description="Helical" evidence="1">
    <location>
        <begin position="42"/>
        <end position="62"/>
    </location>
</feature>
<dbReference type="RefSeq" id="WP_397025862.1">
    <property type="nucleotide sequence ID" value="NZ_JBITMB010000013.1"/>
</dbReference>
<dbReference type="Proteomes" id="UP001612928">
    <property type="component" value="Unassembled WGS sequence"/>
</dbReference>
<protein>
    <submittedName>
        <fullName evidence="2">Uncharacterized protein</fullName>
    </submittedName>
</protein>
<feature type="transmembrane region" description="Helical" evidence="1">
    <location>
        <begin position="12"/>
        <end position="36"/>
    </location>
</feature>
<evidence type="ECO:0000313" key="2">
    <source>
        <dbReference type="EMBL" id="MFI7445412.1"/>
    </source>
</evidence>
<feature type="transmembrane region" description="Helical" evidence="1">
    <location>
        <begin position="96"/>
        <end position="118"/>
    </location>
</feature>
<gene>
    <name evidence="2" type="ORF">ACIBP5_36055</name>
</gene>
<evidence type="ECO:0000313" key="3">
    <source>
        <dbReference type="Proteomes" id="UP001612928"/>
    </source>
</evidence>
<dbReference type="EMBL" id="JBITMB010000013">
    <property type="protein sequence ID" value="MFI7445412.1"/>
    <property type="molecule type" value="Genomic_DNA"/>
</dbReference>